<dbReference type="OrthoDB" id="3506627at2"/>
<keyword evidence="2" id="KW-1185">Reference proteome</keyword>
<protein>
    <submittedName>
        <fullName evidence="1">Uncharacterized protein</fullName>
    </submittedName>
</protein>
<dbReference type="RefSeq" id="WP_138665992.1">
    <property type="nucleotide sequence ID" value="NZ_VCKY01000027.1"/>
</dbReference>
<accession>A0A5S4FPD0</accession>
<evidence type="ECO:0000313" key="2">
    <source>
        <dbReference type="Proteomes" id="UP000309128"/>
    </source>
</evidence>
<dbReference type="EMBL" id="VCKY01000027">
    <property type="protein sequence ID" value="TMR22617.1"/>
    <property type="molecule type" value="Genomic_DNA"/>
</dbReference>
<proteinExistence type="predicted"/>
<dbReference type="AlphaFoldDB" id="A0A5S4FPD0"/>
<reference evidence="1 2" key="1">
    <citation type="submission" date="2019-05" db="EMBL/GenBank/DDBJ databases">
        <title>Draft genome sequence of Nonomuraea turkmeniaca DSM 43926.</title>
        <authorList>
            <person name="Saricaoglu S."/>
            <person name="Isik K."/>
        </authorList>
    </citation>
    <scope>NUCLEOTIDE SEQUENCE [LARGE SCALE GENOMIC DNA]</scope>
    <source>
        <strain evidence="1 2">DSM 43926</strain>
    </source>
</reference>
<evidence type="ECO:0000313" key="1">
    <source>
        <dbReference type="EMBL" id="TMR22617.1"/>
    </source>
</evidence>
<comment type="caution">
    <text evidence="1">The sequence shown here is derived from an EMBL/GenBank/DDBJ whole genome shotgun (WGS) entry which is preliminary data.</text>
</comment>
<name>A0A5S4FPD0_9ACTN</name>
<gene>
    <name evidence="1" type="ORF">ETD86_10800</name>
</gene>
<organism evidence="1 2">
    <name type="scientific">Nonomuraea turkmeniaca</name>
    <dbReference type="NCBI Taxonomy" id="103838"/>
    <lineage>
        <taxon>Bacteria</taxon>
        <taxon>Bacillati</taxon>
        <taxon>Actinomycetota</taxon>
        <taxon>Actinomycetes</taxon>
        <taxon>Streptosporangiales</taxon>
        <taxon>Streptosporangiaceae</taxon>
        <taxon>Nonomuraea</taxon>
    </lineage>
</organism>
<sequence length="592" mass="65371">MGEFVGIDPGGAERLMHQMSISKNVLAQTRPGLEAAIAEAGASWTGPQGVAAMHRSWAFFDDTQRDLKWRMDTLKQTVPSSGNGQVGVFFTFNNEAEATRQGKADAVPIAEALKQHEIENSMKSWRKVTAATAATKEKLKDPAYAASLLAALGPDRFRALFMHWMKDKGPAAMDKGLPPSVVQQGRESLGPLAEAYANAERAGRLGEEWRQFIETTDPGLLTGLVTMSKPSSTLLNQVARRVLGRSLAADRPTSPNWNLNALVEAYDANPQALQKLLAEDKDAAGWLLHPGRFMRTGVPGFEERLAGVLDKALRPGAGNDRERERAWLNIISAVGARDTPWLGGQWIPNAWLRRGESSPVSQALAKNVAPYLDKLARLQAKESSPDLTKLHPAPPWDRLDPDTAARFLGALMQDKAAANTLLKSWREYTVSMDIGRFHPFDSDPKTRAGFVNISALSSGAANLLLDGSAYAEWSDDEYADWVAGVMLTPIDWLSNKYWPIDNPATATVRDRGQDDLKDRIKNKITDYFDGKSDDTAENVANDIIEWQKQWVIKSLAQHRQMELTEEDVDMIDKAFKGRLYQALVKALERRGG</sequence>
<dbReference type="Proteomes" id="UP000309128">
    <property type="component" value="Unassembled WGS sequence"/>
</dbReference>